<dbReference type="GO" id="GO:0005737">
    <property type="term" value="C:cytoplasm"/>
    <property type="evidence" value="ECO:0007669"/>
    <property type="project" value="UniProtKB-SubCell"/>
</dbReference>
<keyword evidence="2" id="KW-0694">RNA-binding</keyword>
<gene>
    <name evidence="2 3" type="primary">dtd</name>
    <name evidence="3" type="ORF">VLK81_06890</name>
</gene>
<dbReference type="Gene3D" id="3.50.80.10">
    <property type="entry name" value="D-tyrosyl-tRNA(Tyr) deacylase"/>
    <property type="match status" value="1"/>
</dbReference>
<dbReference type="GO" id="GO:0043908">
    <property type="term" value="F:Ser(Gly)-tRNA(Ala) hydrolase activity"/>
    <property type="evidence" value="ECO:0007669"/>
    <property type="project" value="UniProtKB-UniRule"/>
</dbReference>
<comment type="domain">
    <text evidence="2">A Gly-cisPro motif from one monomer fits into the active site of the other monomer to allow specific chiral rejection of L-amino acids.</text>
</comment>
<evidence type="ECO:0000256" key="2">
    <source>
        <dbReference type="HAMAP-Rule" id="MF_00518"/>
    </source>
</evidence>
<comment type="caution">
    <text evidence="3">The sequence shown here is derived from an EMBL/GenBank/DDBJ whole genome shotgun (WGS) entry which is preliminary data.</text>
</comment>
<evidence type="ECO:0000313" key="4">
    <source>
        <dbReference type="Proteomes" id="UP001357733"/>
    </source>
</evidence>
<proteinExistence type="inferred from homology"/>
<comment type="subcellular location">
    <subcellularLocation>
        <location evidence="2">Cytoplasm</location>
    </subcellularLocation>
</comment>
<name>A0AAW9MUI3_9FIRM</name>
<sequence>MRALIQRVLSASVSVDGEIISEISKGALIFLGVKVGDKKEDLDYLVKKISGLRIFDDENSVMNLSILDLDLEILVVSQFTLYADTRKGNRPSYVRSEKRENAYNTYMEFIKRLRDLGIKVSEGSFGADMKVSLVNDGPVTIIIDSEKIY</sequence>
<dbReference type="InterPro" id="IPR023509">
    <property type="entry name" value="DTD-like_sf"/>
</dbReference>
<dbReference type="GO" id="GO:0019478">
    <property type="term" value="P:D-amino acid catabolic process"/>
    <property type="evidence" value="ECO:0007669"/>
    <property type="project" value="UniProtKB-UniRule"/>
</dbReference>
<comment type="function">
    <text evidence="2">An aminoacyl-tRNA editing enzyme that deacylates mischarged D-aminoacyl-tRNAs. Also deacylates mischarged glycyl-tRNA(Ala), protecting cells against glycine mischarging by AlaRS. Acts via tRNA-based rather than protein-based catalysis; rejects L-amino acids rather than detecting D-amino acids in the active site. By recycling D-aminoacyl-tRNA to D-amino acids and free tRNA molecules, this enzyme counteracts the toxicity associated with the formation of D-aminoacyl-tRNA entities in vivo and helps enforce protein L-homochirality.</text>
</comment>
<dbReference type="EC" id="3.1.1.-" evidence="2"/>
<accession>A0AAW9MUI3</accession>
<keyword evidence="2 3" id="KW-0378">Hydrolase</keyword>
<dbReference type="GO" id="GO:0051500">
    <property type="term" value="F:D-tyrosyl-tRNA(Tyr) deacylase activity"/>
    <property type="evidence" value="ECO:0007669"/>
    <property type="project" value="TreeGrafter"/>
</dbReference>
<feature type="short sequence motif" description="Gly-cisPro motif, important for rejection of L-amino acids" evidence="2">
    <location>
        <begin position="137"/>
        <end position="138"/>
    </location>
</feature>
<evidence type="ECO:0000256" key="1">
    <source>
        <dbReference type="ARBA" id="ARBA00009673"/>
    </source>
</evidence>
<dbReference type="GO" id="GO:0000049">
    <property type="term" value="F:tRNA binding"/>
    <property type="evidence" value="ECO:0007669"/>
    <property type="project" value="UniProtKB-UniRule"/>
</dbReference>
<dbReference type="EC" id="3.1.1.96" evidence="2"/>
<protein>
    <recommendedName>
        <fullName evidence="2">D-aminoacyl-tRNA deacylase</fullName>
        <shortName evidence="2">DTD</shortName>
        <ecNumber evidence="2">3.1.1.96</ecNumber>
    </recommendedName>
    <alternativeName>
        <fullName evidence="2">Gly-tRNA(Ala) deacylase</fullName>
        <ecNumber evidence="2">3.1.1.-</ecNumber>
    </alternativeName>
</protein>
<dbReference type="EMBL" id="JAYKOT010000003">
    <property type="protein sequence ID" value="MEB3429736.1"/>
    <property type="molecule type" value="Genomic_DNA"/>
</dbReference>
<dbReference type="Pfam" id="PF02580">
    <property type="entry name" value="Tyr_Deacylase"/>
    <property type="match status" value="1"/>
</dbReference>
<dbReference type="PANTHER" id="PTHR10472:SF5">
    <property type="entry name" value="D-AMINOACYL-TRNA DEACYLASE 1"/>
    <property type="match status" value="1"/>
</dbReference>
<comment type="similarity">
    <text evidence="1 2">Belongs to the DTD family.</text>
</comment>
<reference evidence="3 4" key="1">
    <citation type="submission" date="2024-01" db="EMBL/GenBank/DDBJ databases">
        <title>Complete genome sequence of Citroniella saccharovorans strain M6.X9, isolated from human fecal sample.</title>
        <authorList>
            <person name="Cheng G."/>
            <person name="Westerholm M."/>
            <person name="Schnurer A."/>
        </authorList>
    </citation>
    <scope>NUCLEOTIDE SEQUENCE [LARGE SCALE GENOMIC DNA]</scope>
    <source>
        <strain evidence="3 4">DSM 29873</strain>
    </source>
</reference>
<keyword evidence="2" id="KW-0820">tRNA-binding</keyword>
<evidence type="ECO:0000313" key="3">
    <source>
        <dbReference type="EMBL" id="MEB3429736.1"/>
    </source>
</evidence>
<dbReference type="GO" id="GO:0106026">
    <property type="term" value="F:Gly-tRNA(Ala) deacylase activity"/>
    <property type="evidence" value="ECO:0007669"/>
    <property type="project" value="UniProtKB-UniRule"/>
</dbReference>
<dbReference type="Proteomes" id="UP001357733">
    <property type="component" value="Unassembled WGS sequence"/>
</dbReference>
<organism evidence="3 4">
    <name type="scientific">Citroniella saccharovorans</name>
    <dbReference type="NCBI Taxonomy" id="2053367"/>
    <lineage>
        <taxon>Bacteria</taxon>
        <taxon>Bacillati</taxon>
        <taxon>Bacillota</taxon>
        <taxon>Tissierellia</taxon>
        <taxon>Tissierellales</taxon>
        <taxon>Peptoniphilaceae</taxon>
        <taxon>Citroniella</taxon>
    </lineage>
</organism>
<keyword evidence="2" id="KW-0963">Cytoplasm</keyword>
<dbReference type="InterPro" id="IPR003732">
    <property type="entry name" value="Daa-tRNA_deacyls_DTD"/>
</dbReference>
<dbReference type="AlphaFoldDB" id="A0AAW9MUI3"/>
<dbReference type="PANTHER" id="PTHR10472">
    <property type="entry name" value="D-TYROSYL-TRNA TYR DEACYLASE"/>
    <property type="match status" value="1"/>
</dbReference>
<keyword evidence="4" id="KW-1185">Reference proteome</keyword>
<dbReference type="HAMAP" id="MF_00518">
    <property type="entry name" value="Deacylase_Dtd"/>
    <property type="match status" value="1"/>
</dbReference>
<comment type="catalytic activity">
    <reaction evidence="2">
        <text>glycyl-tRNA(Ala) + H2O = tRNA(Ala) + glycine + H(+)</text>
        <dbReference type="Rhea" id="RHEA:53744"/>
        <dbReference type="Rhea" id="RHEA-COMP:9657"/>
        <dbReference type="Rhea" id="RHEA-COMP:13640"/>
        <dbReference type="ChEBI" id="CHEBI:15377"/>
        <dbReference type="ChEBI" id="CHEBI:15378"/>
        <dbReference type="ChEBI" id="CHEBI:57305"/>
        <dbReference type="ChEBI" id="CHEBI:78442"/>
        <dbReference type="ChEBI" id="CHEBI:78522"/>
    </reaction>
</comment>
<dbReference type="RefSeq" id="WP_324619905.1">
    <property type="nucleotide sequence ID" value="NZ_JAYKOT010000003.1"/>
</dbReference>
<dbReference type="SUPFAM" id="SSF69500">
    <property type="entry name" value="DTD-like"/>
    <property type="match status" value="1"/>
</dbReference>
<dbReference type="NCBIfam" id="TIGR00256">
    <property type="entry name" value="D-aminoacyl-tRNA deacylase"/>
    <property type="match status" value="1"/>
</dbReference>
<dbReference type="FunFam" id="3.50.80.10:FF:000001">
    <property type="entry name" value="D-aminoacyl-tRNA deacylase"/>
    <property type="match status" value="1"/>
</dbReference>
<comment type="subunit">
    <text evidence="2">Homodimer.</text>
</comment>
<comment type="catalytic activity">
    <reaction evidence="2">
        <text>a D-aminoacyl-tRNA + H2O = a tRNA + a D-alpha-amino acid + H(+)</text>
        <dbReference type="Rhea" id="RHEA:13953"/>
        <dbReference type="Rhea" id="RHEA-COMP:10123"/>
        <dbReference type="Rhea" id="RHEA-COMP:10124"/>
        <dbReference type="ChEBI" id="CHEBI:15377"/>
        <dbReference type="ChEBI" id="CHEBI:15378"/>
        <dbReference type="ChEBI" id="CHEBI:59871"/>
        <dbReference type="ChEBI" id="CHEBI:78442"/>
        <dbReference type="ChEBI" id="CHEBI:79333"/>
        <dbReference type="EC" id="3.1.1.96"/>
    </reaction>
</comment>
<dbReference type="CDD" id="cd00563">
    <property type="entry name" value="Dtyr_deacylase"/>
    <property type="match status" value="1"/>
</dbReference>